<evidence type="ECO:0000256" key="1">
    <source>
        <dbReference type="SAM" id="MobiDB-lite"/>
    </source>
</evidence>
<accession>A0ABQ6JDS2</accession>
<evidence type="ECO:0000313" key="3">
    <source>
        <dbReference type="Proteomes" id="UP001157017"/>
    </source>
</evidence>
<reference evidence="3" key="1">
    <citation type="journal article" date="2019" name="Int. J. Syst. Evol. Microbiol.">
        <title>The Global Catalogue of Microorganisms (GCM) 10K type strain sequencing project: providing services to taxonomists for standard genome sequencing and annotation.</title>
        <authorList>
            <consortium name="The Broad Institute Genomics Platform"/>
            <consortium name="The Broad Institute Genome Sequencing Center for Infectious Disease"/>
            <person name="Wu L."/>
            <person name="Ma J."/>
        </authorList>
    </citation>
    <scope>NUCLEOTIDE SEQUENCE [LARGE SCALE GENOMIC DNA]</scope>
    <source>
        <strain evidence="3">NBRC 108730</strain>
    </source>
</reference>
<protein>
    <submittedName>
        <fullName evidence="2">Uncharacterized protein</fullName>
    </submittedName>
</protein>
<keyword evidence="3" id="KW-1185">Reference proteome</keyword>
<evidence type="ECO:0000313" key="2">
    <source>
        <dbReference type="EMBL" id="GMA86336.1"/>
    </source>
</evidence>
<feature type="region of interest" description="Disordered" evidence="1">
    <location>
        <begin position="1"/>
        <end position="38"/>
    </location>
</feature>
<comment type="caution">
    <text evidence="2">The sequence shown here is derived from an EMBL/GenBank/DDBJ whole genome shotgun (WGS) entry which is preliminary data.</text>
</comment>
<dbReference type="Proteomes" id="UP001157017">
    <property type="component" value="Unassembled WGS sequence"/>
</dbReference>
<gene>
    <name evidence="2" type="ORF">GCM10025868_15860</name>
</gene>
<proteinExistence type="predicted"/>
<organism evidence="2 3">
    <name type="scientific">Angustibacter aerolatus</name>
    <dbReference type="NCBI Taxonomy" id="1162965"/>
    <lineage>
        <taxon>Bacteria</taxon>
        <taxon>Bacillati</taxon>
        <taxon>Actinomycetota</taxon>
        <taxon>Actinomycetes</taxon>
        <taxon>Kineosporiales</taxon>
        <taxon>Kineosporiaceae</taxon>
    </lineage>
</organism>
<sequence>MALAIIRRSRRPPPRNMPVTANTASSRVADGATSSANAVDIGTPTVSASGRAASAQASAVMVTTPPSMSSAA</sequence>
<name>A0ABQ6JDS2_9ACTN</name>
<dbReference type="EMBL" id="BSUZ01000001">
    <property type="protein sequence ID" value="GMA86336.1"/>
    <property type="molecule type" value="Genomic_DNA"/>
</dbReference>
<feature type="compositionally biased region" description="Polar residues" evidence="1">
    <location>
        <begin position="19"/>
        <end position="37"/>
    </location>
</feature>